<dbReference type="GO" id="GO:0042910">
    <property type="term" value="F:xenobiotic transmembrane transporter activity"/>
    <property type="evidence" value="ECO:0007669"/>
    <property type="project" value="InterPro"/>
</dbReference>
<keyword evidence="4" id="KW-1003">Cell membrane</keyword>
<dbReference type="InParanoid" id="A0A420XUJ3"/>
<keyword evidence="7 8" id="KW-0472">Membrane</keyword>
<feature type="transmembrane region" description="Helical" evidence="8">
    <location>
        <begin position="400"/>
        <end position="421"/>
    </location>
</feature>
<dbReference type="NCBIfam" id="TIGR00797">
    <property type="entry name" value="matE"/>
    <property type="match status" value="1"/>
</dbReference>
<dbReference type="GO" id="GO:0015297">
    <property type="term" value="F:antiporter activity"/>
    <property type="evidence" value="ECO:0007669"/>
    <property type="project" value="InterPro"/>
</dbReference>
<feature type="transmembrane region" description="Helical" evidence="8">
    <location>
        <begin position="64"/>
        <end position="88"/>
    </location>
</feature>
<keyword evidence="5 8" id="KW-0812">Transmembrane</keyword>
<comment type="subcellular location">
    <subcellularLocation>
        <location evidence="1">Cell membrane</location>
        <topology evidence="1">Multi-pass membrane protein</topology>
    </subcellularLocation>
</comment>
<comment type="similarity">
    <text evidence="2">Belongs to the multi antimicrobial extrusion (MATE) (TC 2.A.66.1) family.</text>
</comment>
<dbReference type="PANTHER" id="PTHR42893:SF46">
    <property type="entry name" value="PROTEIN DETOXIFICATION 44, CHLOROPLASTIC"/>
    <property type="match status" value="1"/>
</dbReference>
<dbReference type="PANTHER" id="PTHR42893">
    <property type="entry name" value="PROTEIN DETOXIFICATION 44, CHLOROPLASTIC-RELATED"/>
    <property type="match status" value="1"/>
</dbReference>
<dbReference type="GO" id="GO:0005886">
    <property type="term" value="C:plasma membrane"/>
    <property type="evidence" value="ECO:0007669"/>
    <property type="project" value="UniProtKB-SubCell"/>
</dbReference>
<evidence type="ECO:0000256" key="6">
    <source>
        <dbReference type="ARBA" id="ARBA00022989"/>
    </source>
</evidence>
<evidence type="ECO:0000256" key="5">
    <source>
        <dbReference type="ARBA" id="ARBA00022692"/>
    </source>
</evidence>
<evidence type="ECO:0000256" key="7">
    <source>
        <dbReference type="ARBA" id="ARBA00023136"/>
    </source>
</evidence>
<keyword evidence="6 8" id="KW-1133">Transmembrane helix</keyword>
<evidence type="ECO:0000256" key="4">
    <source>
        <dbReference type="ARBA" id="ARBA00022475"/>
    </source>
</evidence>
<comment type="caution">
    <text evidence="9">The sequence shown here is derived from an EMBL/GenBank/DDBJ whole genome shotgun (WGS) entry which is preliminary data.</text>
</comment>
<keyword evidence="10" id="KW-1185">Reference proteome</keyword>
<name>A0A420XUJ3_9ACTN</name>
<evidence type="ECO:0000313" key="9">
    <source>
        <dbReference type="EMBL" id="RKS80401.1"/>
    </source>
</evidence>
<feature type="transmembrane region" description="Helical" evidence="8">
    <location>
        <begin position="109"/>
        <end position="130"/>
    </location>
</feature>
<organism evidence="9 10">
    <name type="scientific">Motilibacter peucedani</name>
    <dbReference type="NCBI Taxonomy" id="598650"/>
    <lineage>
        <taxon>Bacteria</taxon>
        <taxon>Bacillati</taxon>
        <taxon>Actinomycetota</taxon>
        <taxon>Actinomycetes</taxon>
        <taxon>Motilibacterales</taxon>
        <taxon>Motilibacteraceae</taxon>
        <taxon>Motilibacter</taxon>
    </lineage>
</organism>
<feature type="transmembrane region" description="Helical" evidence="8">
    <location>
        <begin position="150"/>
        <end position="172"/>
    </location>
</feature>
<dbReference type="OrthoDB" id="5242355at2"/>
<dbReference type="InterPro" id="IPR048279">
    <property type="entry name" value="MdtK-like"/>
</dbReference>
<feature type="transmembrane region" description="Helical" evidence="8">
    <location>
        <begin position="427"/>
        <end position="446"/>
    </location>
</feature>
<dbReference type="Pfam" id="PF01554">
    <property type="entry name" value="MatE"/>
    <property type="match status" value="2"/>
</dbReference>
<dbReference type="EMBL" id="RBWV01000009">
    <property type="protein sequence ID" value="RKS80401.1"/>
    <property type="molecule type" value="Genomic_DNA"/>
</dbReference>
<dbReference type="InterPro" id="IPR044644">
    <property type="entry name" value="DinF-like"/>
</dbReference>
<feature type="transmembrane region" description="Helical" evidence="8">
    <location>
        <begin position="32"/>
        <end position="52"/>
    </location>
</feature>
<feature type="transmembrane region" description="Helical" evidence="8">
    <location>
        <begin position="333"/>
        <end position="355"/>
    </location>
</feature>
<keyword evidence="3" id="KW-0813">Transport</keyword>
<protein>
    <submittedName>
        <fullName evidence="9">Putative MATE family efflux protein</fullName>
    </submittedName>
</protein>
<dbReference type="Proteomes" id="UP000281955">
    <property type="component" value="Unassembled WGS sequence"/>
</dbReference>
<feature type="transmembrane region" description="Helical" evidence="8">
    <location>
        <begin position="367"/>
        <end position="388"/>
    </location>
</feature>
<evidence type="ECO:0000256" key="8">
    <source>
        <dbReference type="SAM" id="Phobius"/>
    </source>
</evidence>
<reference evidence="9 10" key="1">
    <citation type="submission" date="2018-10" db="EMBL/GenBank/DDBJ databases">
        <title>Genomic Encyclopedia of Archaeal and Bacterial Type Strains, Phase II (KMG-II): from individual species to whole genera.</title>
        <authorList>
            <person name="Goeker M."/>
        </authorList>
    </citation>
    <scope>NUCLEOTIDE SEQUENCE [LARGE SCALE GENOMIC DNA]</scope>
    <source>
        <strain evidence="9 10">RP-AC37</strain>
    </source>
</reference>
<dbReference type="FunCoup" id="A0A420XUJ3">
    <property type="interactions" value="169"/>
</dbReference>
<evidence type="ECO:0000256" key="3">
    <source>
        <dbReference type="ARBA" id="ARBA00022448"/>
    </source>
</evidence>
<gene>
    <name evidence="9" type="ORF">CLV35_0832</name>
</gene>
<proteinExistence type="inferred from homology"/>
<feature type="transmembrane region" description="Helical" evidence="8">
    <location>
        <begin position="294"/>
        <end position="313"/>
    </location>
</feature>
<evidence type="ECO:0000256" key="2">
    <source>
        <dbReference type="ARBA" id="ARBA00010199"/>
    </source>
</evidence>
<evidence type="ECO:0000256" key="1">
    <source>
        <dbReference type="ARBA" id="ARBA00004651"/>
    </source>
</evidence>
<feature type="transmembrane region" description="Helical" evidence="8">
    <location>
        <begin position="254"/>
        <end position="274"/>
    </location>
</feature>
<dbReference type="PIRSF" id="PIRSF006603">
    <property type="entry name" value="DinF"/>
    <property type="match status" value="1"/>
</dbReference>
<dbReference type="InterPro" id="IPR002528">
    <property type="entry name" value="MATE_fam"/>
</dbReference>
<feature type="transmembrane region" description="Helical" evidence="8">
    <location>
        <begin position="211"/>
        <end position="233"/>
    </location>
</feature>
<accession>A0A420XUJ3</accession>
<dbReference type="AlphaFoldDB" id="A0A420XUJ3"/>
<feature type="transmembrane region" description="Helical" evidence="8">
    <location>
        <begin position="184"/>
        <end position="205"/>
    </location>
</feature>
<sequence>MQIHRLWTTSICTVPRLAVVSGAAGRELDREVVRLALPALLALVAEPLFLLADSAVVGRLGTVPLAALGVAAAALATVASVCVFLAYATTASVARSLGAGDLAGALRRGLDGMWLAAGIGMVAAVAGQPFARAAVRALGGSGATLEGATAYLRIGLLGLPGMLVVLAATGVLRGLQDTRTPLVVGLGAAIANTGLNIVLVHPVGLGLRGSAIGTAVVQVAMATVLSVPVVRAASARGVSWRPHAAGVGAVGRAGVPLLLRTVTLRAAMLLTTWVAARTPGGEPALAGHQIASTAFGLLAMALDALAIAAQALVGRWLGAGREDQARAVTARMLVWGARGGAALGVLTLALSPVLGPVFSSDPQVRHQLAAAMAVVALLQPLAGVVFVLDGVLIGAGDGPYLARAGLVTLAVYAPLALLVHARGGGLVALWLAFGAFLLARAVTLVVRWRQDAWVRTGA</sequence>
<evidence type="ECO:0000313" key="10">
    <source>
        <dbReference type="Proteomes" id="UP000281955"/>
    </source>
</evidence>